<protein>
    <recommendedName>
        <fullName evidence="5">CENP-V/GFA domain-containing protein</fullName>
    </recommendedName>
</protein>
<reference evidence="6 7" key="1">
    <citation type="journal article" date="2018" name="Sci. Rep.">
        <title>Characterisation of pathogen-specific regions and novel effector candidates in Fusarium oxysporum f. sp. cepae.</title>
        <authorList>
            <person name="Armitage A.D."/>
            <person name="Taylor A."/>
            <person name="Sobczyk M.K."/>
            <person name="Baxter L."/>
            <person name="Greenfield B.P."/>
            <person name="Bates H.J."/>
            <person name="Wilson F."/>
            <person name="Jackson A.C."/>
            <person name="Ott S."/>
            <person name="Harrison R.J."/>
            <person name="Clarkson J.P."/>
        </authorList>
    </citation>
    <scope>NUCLEOTIDE SEQUENCE [LARGE SCALE GENOMIC DNA]</scope>
    <source>
        <strain evidence="6 7">FoC_Fus2</strain>
    </source>
</reference>
<dbReference type="PROSITE" id="PS51891">
    <property type="entry name" value="CENP_V_GFA"/>
    <property type="match status" value="1"/>
</dbReference>
<sequence length="138" mass="15009">MSVTGGCACDAVRYTAEIDSGVKVVCHCLKCQKRTASAFSVNVIIPRKSFKITQGTTKYHTYIADSKKPYHTHFRGDCGSALYGKPEAFPDTVSIKAGSLDEALTNLGTIDAEAFTVRRKDYLKPLEGVKQVEGMISP</sequence>
<dbReference type="InterPro" id="IPR011057">
    <property type="entry name" value="Mss4-like_sf"/>
</dbReference>
<comment type="caution">
    <text evidence="6">The sequence shown here is derived from an EMBL/GenBank/DDBJ whole genome shotgun (WGS) entry which is preliminary data.</text>
</comment>
<evidence type="ECO:0000259" key="5">
    <source>
        <dbReference type="PROSITE" id="PS51891"/>
    </source>
</evidence>
<name>A0A3L6MW34_FUSOX</name>
<evidence type="ECO:0000256" key="3">
    <source>
        <dbReference type="ARBA" id="ARBA00022833"/>
    </source>
</evidence>
<dbReference type="AlphaFoldDB" id="A0A3L6MW34"/>
<dbReference type="GO" id="GO:0016846">
    <property type="term" value="F:carbon-sulfur lyase activity"/>
    <property type="evidence" value="ECO:0007669"/>
    <property type="project" value="InterPro"/>
</dbReference>
<dbReference type="PANTHER" id="PTHR33337">
    <property type="entry name" value="GFA DOMAIN-CONTAINING PROTEIN"/>
    <property type="match status" value="1"/>
</dbReference>
<dbReference type="GO" id="GO:0046872">
    <property type="term" value="F:metal ion binding"/>
    <property type="evidence" value="ECO:0007669"/>
    <property type="project" value="UniProtKB-KW"/>
</dbReference>
<evidence type="ECO:0000313" key="6">
    <source>
        <dbReference type="EMBL" id="RKK08139.1"/>
    </source>
</evidence>
<dbReference type="SUPFAM" id="SSF51316">
    <property type="entry name" value="Mss4-like"/>
    <property type="match status" value="1"/>
</dbReference>
<organism evidence="6 7">
    <name type="scientific">Fusarium oxysporum f. sp. cepae</name>
    <dbReference type="NCBI Taxonomy" id="396571"/>
    <lineage>
        <taxon>Eukaryota</taxon>
        <taxon>Fungi</taxon>
        <taxon>Dikarya</taxon>
        <taxon>Ascomycota</taxon>
        <taxon>Pezizomycotina</taxon>
        <taxon>Sordariomycetes</taxon>
        <taxon>Hypocreomycetidae</taxon>
        <taxon>Hypocreales</taxon>
        <taxon>Nectriaceae</taxon>
        <taxon>Fusarium</taxon>
        <taxon>Fusarium oxysporum species complex</taxon>
    </lineage>
</organism>
<dbReference type="Gene3D" id="3.90.1590.10">
    <property type="entry name" value="glutathione-dependent formaldehyde- activating enzyme (gfa)"/>
    <property type="match status" value="1"/>
</dbReference>
<keyword evidence="2" id="KW-0479">Metal-binding</keyword>
<keyword evidence="3" id="KW-0862">Zinc</keyword>
<comment type="similarity">
    <text evidence="1">Belongs to the Gfa family.</text>
</comment>
<gene>
    <name evidence="6" type="ORF">BFJ65_g16800</name>
</gene>
<proteinExistence type="inferred from homology"/>
<dbReference type="Pfam" id="PF04828">
    <property type="entry name" value="GFA"/>
    <property type="match status" value="1"/>
</dbReference>
<evidence type="ECO:0000256" key="1">
    <source>
        <dbReference type="ARBA" id="ARBA00005495"/>
    </source>
</evidence>
<evidence type="ECO:0000313" key="7">
    <source>
        <dbReference type="Proteomes" id="UP000270866"/>
    </source>
</evidence>
<dbReference type="Proteomes" id="UP000270866">
    <property type="component" value="Unassembled WGS sequence"/>
</dbReference>
<evidence type="ECO:0000256" key="4">
    <source>
        <dbReference type="ARBA" id="ARBA00023239"/>
    </source>
</evidence>
<dbReference type="InterPro" id="IPR006913">
    <property type="entry name" value="CENP-V/GFA"/>
</dbReference>
<dbReference type="EMBL" id="MRCU01000014">
    <property type="protein sequence ID" value="RKK08139.1"/>
    <property type="molecule type" value="Genomic_DNA"/>
</dbReference>
<accession>A0A3L6MW34</accession>
<feature type="domain" description="CENP-V/GFA" evidence="5">
    <location>
        <begin position="3"/>
        <end position="116"/>
    </location>
</feature>
<evidence type="ECO:0000256" key="2">
    <source>
        <dbReference type="ARBA" id="ARBA00022723"/>
    </source>
</evidence>
<dbReference type="PANTHER" id="PTHR33337:SF40">
    <property type="entry name" value="CENP-V_GFA DOMAIN-CONTAINING PROTEIN-RELATED"/>
    <property type="match status" value="1"/>
</dbReference>
<keyword evidence="4" id="KW-0456">Lyase</keyword>